<evidence type="ECO:0000256" key="5">
    <source>
        <dbReference type="SAM" id="SignalP"/>
    </source>
</evidence>
<keyword evidence="8" id="KW-1185">Reference proteome</keyword>
<dbReference type="Pfam" id="PF05730">
    <property type="entry name" value="CFEM"/>
    <property type="match status" value="1"/>
</dbReference>
<comment type="subcellular location">
    <subcellularLocation>
        <location evidence="1">Secreted</location>
    </subcellularLocation>
</comment>
<evidence type="ECO:0000259" key="6">
    <source>
        <dbReference type="PROSITE" id="PS52012"/>
    </source>
</evidence>
<sequence length="129" mass="13314">MFSMCCPFKTLAILCLLVSSAAAQATTLPQCAIGCARAAAIQDGCDLSDTPCLCKTAFSSSVEQCARTTSCSQAEQAQVNSILGGMCAAASGSLSASGSPSPRSFQFASVYSITRHPQAPRLLQVARRV</sequence>
<comment type="caution">
    <text evidence="7">The sequence shown here is derived from an EMBL/GenBank/DDBJ whole genome shotgun (WGS) entry which is preliminary data.</text>
</comment>
<dbReference type="Proteomes" id="UP001221757">
    <property type="component" value="Unassembled WGS sequence"/>
</dbReference>
<dbReference type="GO" id="GO:0005576">
    <property type="term" value="C:extracellular region"/>
    <property type="evidence" value="ECO:0007669"/>
    <property type="project" value="UniProtKB-SubCell"/>
</dbReference>
<feature type="signal peptide" evidence="5">
    <location>
        <begin position="1"/>
        <end position="23"/>
    </location>
</feature>
<feature type="domain" description="CFEM" evidence="6">
    <location>
        <begin position="3"/>
        <end position="114"/>
    </location>
</feature>
<keyword evidence="2" id="KW-0964">Secreted</keyword>
<evidence type="ECO:0000256" key="2">
    <source>
        <dbReference type="ARBA" id="ARBA00022525"/>
    </source>
</evidence>
<protein>
    <recommendedName>
        <fullName evidence="6">CFEM domain-containing protein</fullName>
    </recommendedName>
</protein>
<reference evidence="7" key="1">
    <citation type="submission" date="2023-03" db="EMBL/GenBank/DDBJ databases">
        <title>Massive genome expansion in bonnet fungi (Mycena s.s.) driven by repeated elements and novel gene families across ecological guilds.</title>
        <authorList>
            <consortium name="Lawrence Berkeley National Laboratory"/>
            <person name="Harder C.B."/>
            <person name="Miyauchi S."/>
            <person name="Viragh M."/>
            <person name="Kuo A."/>
            <person name="Thoen E."/>
            <person name="Andreopoulos B."/>
            <person name="Lu D."/>
            <person name="Skrede I."/>
            <person name="Drula E."/>
            <person name="Henrissat B."/>
            <person name="Morin E."/>
            <person name="Kohler A."/>
            <person name="Barry K."/>
            <person name="LaButti K."/>
            <person name="Morin E."/>
            <person name="Salamov A."/>
            <person name="Lipzen A."/>
            <person name="Mereny Z."/>
            <person name="Hegedus B."/>
            <person name="Baldrian P."/>
            <person name="Stursova M."/>
            <person name="Weitz H."/>
            <person name="Taylor A."/>
            <person name="Grigoriev I.V."/>
            <person name="Nagy L.G."/>
            <person name="Martin F."/>
            <person name="Kauserud H."/>
        </authorList>
    </citation>
    <scope>NUCLEOTIDE SEQUENCE</scope>
    <source>
        <strain evidence="7">CBHHK067</strain>
    </source>
</reference>
<keyword evidence="4" id="KW-1015">Disulfide bond</keyword>
<gene>
    <name evidence="7" type="ORF">B0H17DRAFT_1107794</name>
</gene>
<evidence type="ECO:0000313" key="7">
    <source>
        <dbReference type="EMBL" id="KAJ7634001.1"/>
    </source>
</evidence>
<dbReference type="PROSITE" id="PS52012">
    <property type="entry name" value="CFEM"/>
    <property type="match status" value="1"/>
</dbReference>
<accession>A0AAD7FRQ8</accession>
<proteinExistence type="predicted"/>
<feature type="chain" id="PRO_5042173238" description="CFEM domain-containing protein" evidence="5">
    <location>
        <begin position="24"/>
        <end position="129"/>
    </location>
</feature>
<name>A0AAD7FRQ8_MYCRO</name>
<dbReference type="InterPro" id="IPR008427">
    <property type="entry name" value="Extracellular_membr_CFEM_dom"/>
</dbReference>
<dbReference type="AlphaFoldDB" id="A0AAD7FRQ8"/>
<dbReference type="EMBL" id="JARKIE010000479">
    <property type="protein sequence ID" value="KAJ7634001.1"/>
    <property type="molecule type" value="Genomic_DNA"/>
</dbReference>
<keyword evidence="3 5" id="KW-0732">Signal</keyword>
<evidence type="ECO:0000256" key="1">
    <source>
        <dbReference type="ARBA" id="ARBA00004613"/>
    </source>
</evidence>
<evidence type="ECO:0000256" key="3">
    <source>
        <dbReference type="ARBA" id="ARBA00022729"/>
    </source>
</evidence>
<evidence type="ECO:0000256" key="4">
    <source>
        <dbReference type="ARBA" id="ARBA00023157"/>
    </source>
</evidence>
<organism evidence="7 8">
    <name type="scientific">Mycena rosella</name>
    <name type="common">Pink bonnet</name>
    <name type="synonym">Agaricus rosellus</name>
    <dbReference type="NCBI Taxonomy" id="1033263"/>
    <lineage>
        <taxon>Eukaryota</taxon>
        <taxon>Fungi</taxon>
        <taxon>Dikarya</taxon>
        <taxon>Basidiomycota</taxon>
        <taxon>Agaricomycotina</taxon>
        <taxon>Agaricomycetes</taxon>
        <taxon>Agaricomycetidae</taxon>
        <taxon>Agaricales</taxon>
        <taxon>Marasmiineae</taxon>
        <taxon>Mycenaceae</taxon>
        <taxon>Mycena</taxon>
    </lineage>
</organism>
<evidence type="ECO:0000313" key="8">
    <source>
        <dbReference type="Proteomes" id="UP001221757"/>
    </source>
</evidence>